<dbReference type="EMBL" id="GADI01007983">
    <property type="protein sequence ID" value="JAA65825.1"/>
    <property type="molecule type" value="mRNA"/>
</dbReference>
<proteinExistence type="evidence at transcript level"/>
<reference evidence="1" key="1">
    <citation type="submission" date="2012-12" db="EMBL/GenBank/DDBJ databases">
        <title>Identification and characterization of a phenylalanine ammonia-lyase gene family in Isatis indigotica Fort.</title>
        <authorList>
            <person name="Liu Q."/>
            <person name="Chen J."/>
            <person name="Zhou X."/>
            <person name="Di P."/>
            <person name="Xiao Y."/>
            <person name="Xuan H."/>
            <person name="Zhang L."/>
            <person name="Chen W."/>
        </authorList>
    </citation>
    <scope>NUCLEOTIDE SEQUENCE</scope>
    <source>
        <tissue evidence="1">Salivary gland</tissue>
    </source>
</reference>
<sequence>MLQAGSRPRHPCATLTAQGHSLPLEGLHIVGREEPDLPVALAAPPALVDRLNVRNDVVGIKGNLVVVGGLVVVERHGRNLLLVRGGFQLLVDALFERLPWPGFRTGFGLHWRVVDLWYDLLHST</sequence>
<accession>A0A0K8R3U5</accession>
<name>A0A0K8R3U5_IXORI</name>
<organism evidence="1">
    <name type="scientific">Ixodes ricinus</name>
    <name type="common">Common tick</name>
    <name type="synonym">Acarus ricinus</name>
    <dbReference type="NCBI Taxonomy" id="34613"/>
    <lineage>
        <taxon>Eukaryota</taxon>
        <taxon>Metazoa</taxon>
        <taxon>Ecdysozoa</taxon>
        <taxon>Arthropoda</taxon>
        <taxon>Chelicerata</taxon>
        <taxon>Arachnida</taxon>
        <taxon>Acari</taxon>
        <taxon>Parasitiformes</taxon>
        <taxon>Ixodida</taxon>
        <taxon>Ixodoidea</taxon>
        <taxon>Ixodidae</taxon>
        <taxon>Ixodinae</taxon>
        <taxon>Ixodes</taxon>
    </lineage>
</organism>
<dbReference type="AlphaFoldDB" id="A0A0K8R3U5"/>
<evidence type="ECO:0000313" key="1">
    <source>
        <dbReference type="EMBL" id="JAA65825.1"/>
    </source>
</evidence>
<protein>
    <submittedName>
        <fullName evidence="1">Putative drebrin</fullName>
    </submittedName>
</protein>